<gene>
    <name evidence="1" type="ORF">EAH80_18100</name>
</gene>
<reference evidence="1 2" key="1">
    <citation type="journal article" date="2019" name="Environ. Microbiol.">
        <title>Species interactions and distinct microbial communities in high Arctic permafrost affected cryosols are associated with the CH4 and CO2 gas fluxes.</title>
        <authorList>
            <person name="Altshuler I."/>
            <person name="Hamel J."/>
            <person name="Turney S."/>
            <person name="Magnuson E."/>
            <person name="Levesque R."/>
            <person name="Greer C."/>
            <person name="Whyte L.G."/>
        </authorList>
    </citation>
    <scope>NUCLEOTIDE SEQUENCE [LARGE SCALE GENOMIC DNA]</scope>
    <source>
        <strain evidence="1 2">S5.20</strain>
    </source>
</reference>
<sequence>MSATTAAMPTVPVKPEADPQFCETHTGIVALVGDRAYKVKKPVVTDFLDFRTVESREHVCAREVALNSRLAADSYLGVAHLSGPDCGPGEPVIVMRRYPDSLRLSSMIVRGEAVEHHLTAIADKMARFHARADRSRRIDVSATVGALSARWQENLVELHRYVDTVLSAEPLAEIERLAGQFISGRSDLFSGRIAERRIVDGHGDLLADDIFCPSSGPVLLDCLEFDDGLRYVDCIDDVAFLAMDLEFLERTDLAEFFLAEYRRQSGDAAQAALAEFYLAYRAVVRAKVDCIRAGQGRMAAEDDARRHLDIALTHLRAGTVRLIMVGGGPGTGKTTLARALAESLSAQVISTDDVRRELRESGTIDGVVGVPNAGLYRDENVAVVYDAALHRASVALANGQSVVLDGTWRDPAQRRRAHDTARQHACPVVELACTVPLGEARRRIAARVETNSDATPHIADVVAGEGDEWGGFHPIDTHGLLSDSVAEAHQICCLAI</sequence>
<organism evidence="1 2">
    <name type="scientific">Mycolicibacterium hodleri</name>
    <dbReference type="NCBI Taxonomy" id="49897"/>
    <lineage>
        <taxon>Bacteria</taxon>
        <taxon>Bacillati</taxon>
        <taxon>Actinomycetota</taxon>
        <taxon>Actinomycetes</taxon>
        <taxon>Mycobacteriales</taxon>
        <taxon>Mycobacteriaceae</taxon>
        <taxon>Mycolicibacterium</taxon>
    </lineage>
</organism>
<evidence type="ECO:0000313" key="1">
    <source>
        <dbReference type="EMBL" id="TPG32720.1"/>
    </source>
</evidence>
<protein>
    <submittedName>
        <fullName evidence="1">AAA family ATPase</fullName>
    </submittedName>
</protein>
<dbReference type="AlphaFoldDB" id="A0A502E8D8"/>
<proteinExistence type="predicted"/>
<dbReference type="SUPFAM" id="SSF56112">
    <property type="entry name" value="Protein kinase-like (PK-like)"/>
    <property type="match status" value="1"/>
</dbReference>
<dbReference type="InterPro" id="IPR052732">
    <property type="entry name" value="Cell-binding_unc_protein"/>
</dbReference>
<dbReference type="Proteomes" id="UP000320095">
    <property type="component" value="Unassembled WGS sequence"/>
</dbReference>
<evidence type="ECO:0000313" key="2">
    <source>
        <dbReference type="Proteomes" id="UP000320095"/>
    </source>
</evidence>
<dbReference type="RefSeq" id="WP_140693775.1">
    <property type="nucleotide sequence ID" value="NZ_RCZG01000007.1"/>
</dbReference>
<name>A0A502E8D8_9MYCO</name>
<accession>A0A502E8D8</accession>
<dbReference type="InterPro" id="IPR027417">
    <property type="entry name" value="P-loop_NTPase"/>
</dbReference>
<keyword evidence="2" id="KW-1185">Reference proteome</keyword>
<comment type="caution">
    <text evidence="1">The sequence shown here is derived from an EMBL/GenBank/DDBJ whole genome shotgun (WGS) entry which is preliminary data.</text>
</comment>
<dbReference type="OrthoDB" id="9810277at2"/>
<dbReference type="Gene3D" id="3.40.50.300">
    <property type="entry name" value="P-loop containing nucleotide triphosphate hydrolases"/>
    <property type="match status" value="1"/>
</dbReference>
<dbReference type="PANTHER" id="PTHR43883:SF1">
    <property type="entry name" value="GLUCONOKINASE"/>
    <property type="match status" value="1"/>
</dbReference>
<dbReference type="EMBL" id="RCZG01000007">
    <property type="protein sequence ID" value="TPG32720.1"/>
    <property type="molecule type" value="Genomic_DNA"/>
</dbReference>
<dbReference type="PANTHER" id="PTHR43883">
    <property type="entry name" value="SLR0207 PROTEIN"/>
    <property type="match status" value="1"/>
</dbReference>
<dbReference type="SUPFAM" id="SSF52540">
    <property type="entry name" value="P-loop containing nucleoside triphosphate hydrolases"/>
    <property type="match status" value="1"/>
</dbReference>
<dbReference type="InterPro" id="IPR011009">
    <property type="entry name" value="Kinase-like_dom_sf"/>
</dbReference>
<dbReference type="Pfam" id="PF13671">
    <property type="entry name" value="AAA_33"/>
    <property type="match status" value="1"/>
</dbReference>